<dbReference type="FunFam" id="3.90.980.10:FF:000001">
    <property type="entry name" value="DNA primase"/>
    <property type="match status" value="1"/>
</dbReference>
<keyword evidence="11 12" id="KW-0804">Transcription</keyword>
<keyword evidence="8 12" id="KW-0862">Zinc</keyword>
<evidence type="ECO:0000256" key="12">
    <source>
        <dbReference type="HAMAP-Rule" id="MF_00974"/>
    </source>
</evidence>
<evidence type="ECO:0000256" key="3">
    <source>
        <dbReference type="ARBA" id="ARBA00022679"/>
    </source>
</evidence>
<dbReference type="GO" id="GO:0008270">
    <property type="term" value="F:zinc ion binding"/>
    <property type="evidence" value="ECO:0007669"/>
    <property type="project" value="UniProtKB-UniRule"/>
</dbReference>
<evidence type="ECO:0000256" key="9">
    <source>
        <dbReference type="ARBA" id="ARBA00022842"/>
    </source>
</evidence>
<keyword evidence="1 12" id="KW-0240">DNA-directed RNA polymerase</keyword>
<keyword evidence="7 12" id="KW-0863">Zinc-finger</keyword>
<dbReference type="Gene3D" id="3.90.580.10">
    <property type="entry name" value="Zinc finger, CHC2-type domain"/>
    <property type="match status" value="1"/>
</dbReference>
<accession>J0R0U8</accession>
<evidence type="ECO:0000256" key="2">
    <source>
        <dbReference type="ARBA" id="ARBA00022515"/>
    </source>
</evidence>
<comment type="cofactor">
    <cofactor evidence="12 13 14">
        <name>Zn(2+)</name>
        <dbReference type="ChEBI" id="CHEBI:29105"/>
    </cofactor>
    <text evidence="12 13 14">Binds 1 zinc ion per monomer.</text>
</comment>
<dbReference type="FunFam" id="3.40.1360.10:FF:000002">
    <property type="entry name" value="DNA primase"/>
    <property type="match status" value="1"/>
</dbReference>
<dbReference type="Pfam" id="PF01807">
    <property type="entry name" value="Zn_ribbon_DnaG"/>
    <property type="match status" value="1"/>
</dbReference>
<evidence type="ECO:0000256" key="11">
    <source>
        <dbReference type="ARBA" id="ARBA00023163"/>
    </source>
</evidence>
<dbReference type="InterPro" id="IPR006171">
    <property type="entry name" value="TOPRIM_dom"/>
</dbReference>
<dbReference type="Pfam" id="PF13662">
    <property type="entry name" value="Toprim_4"/>
    <property type="match status" value="1"/>
</dbReference>
<dbReference type="PANTHER" id="PTHR30313:SF2">
    <property type="entry name" value="DNA PRIMASE"/>
    <property type="match status" value="1"/>
</dbReference>
<dbReference type="eggNOG" id="COG0358">
    <property type="taxonomic scope" value="Bacteria"/>
</dbReference>
<evidence type="ECO:0000256" key="13">
    <source>
        <dbReference type="PIRNR" id="PIRNR002811"/>
    </source>
</evidence>
<keyword evidence="2 12" id="KW-0639">Primosome</keyword>
<feature type="zinc finger region" description="CHC2-type" evidence="12 14">
    <location>
        <begin position="43"/>
        <end position="67"/>
    </location>
</feature>
<dbReference type="SMART" id="SM00493">
    <property type="entry name" value="TOPRIM"/>
    <property type="match status" value="1"/>
</dbReference>
<dbReference type="InterPro" id="IPR050219">
    <property type="entry name" value="DnaG_primase"/>
</dbReference>
<dbReference type="GO" id="GO:0005737">
    <property type="term" value="C:cytoplasm"/>
    <property type="evidence" value="ECO:0007669"/>
    <property type="project" value="TreeGrafter"/>
</dbReference>
<dbReference type="InterPro" id="IPR030846">
    <property type="entry name" value="DnaG_bac"/>
</dbReference>
<keyword evidence="17" id="KW-1185">Reference proteome</keyword>
<evidence type="ECO:0000313" key="17">
    <source>
        <dbReference type="Proteomes" id="UP000008952"/>
    </source>
</evidence>
<dbReference type="InterPro" id="IPR037068">
    <property type="entry name" value="DNA_primase_core_N_sf"/>
</dbReference>
<evidence type="ECO:0000259" key="15">
    <source>
        <dbReference type="PROSITE" id="PS50880"/>
    </source>
</evidence>
<dbReference type="Pfam" id="PF10410">
    <property type="entry name" value="DnaB_bind"/>
    <property type="match status" value="1"/>
</dbReference>
<dbReference type="PANTHER" id="PTHR30313">
    <property type="entry name" value="DNA PRIMASE"/>
    <property type="match status" value="1"/>
</dbReference>
<evidence type="ECO:0000256" key="5">
    <source>
        <dbReference type="ARBA" id="ARBA00022705"/>
    </source>
</evidence>
<keyword evidence="4 12" id="KW-0548">Nucleotidyltransferase</keyword>
<dbReference type="InterPro" id="IPR019475">
    <property type="entry name" value="DNA_primase_DnaB-bd"/>
</dbReference>
<dbReference type="HAMAP" id="MF_00974">
    <property type="entry name" value="DNA_primase_DnaG"/>
    <property type="match status" value="1"/>
</dbReference>
<dbReference type="PROSITE" id="PS50880">
    <property type="entry name" value="TOPRIM"/>
    <property type="match status" value="1"/>
</dbReference>
<reference evidence="16 17" key="1">
    <citation type="submission" date="2012-03" db="EMBL/GenBank/DDBJ databases">
        <title>The Genome Sequence of Bartonella tamiae Th239.</title>
        <authorList>
            <consortium name="The Broad Institute Genome Sequencing Platform"/>
            <consortium name="The Broad Institute Genome Sequencing Center for Infectious Disease"/>
            <person name="Feldgarden M."/>
            <person name="Kirby J."/>
            <person name="Kosoy M."/>
            <person name="Birtles R."/>
            <person name="Probert W.S."/>
            <person name="Chiaraviglio L."/>
            <person name="Young S.K."/>
            <person name="Zeng Q."/>
            <person name="Gargeya S."/>
            <person name="Fitzgerald M."/>
            <person name="Haas B."/>
            <person name="Abouelleil A."/>
            <person name="Alvarado L."/>
            <person name="Arachchi H.M."/>
            <person name="Berlin A."/>
            <person name="Chapman S.B."/>
            <person name="Gearin G."/>
            <person name="Goldberg J."/>
            <person name="Griggs A."/>
            <person name="Gujja S."/>
            <person name="Hansen M."/>
            <person name="Heiman D."/>
            <person name="Howarth C."/>
            <person name="Larimer J."/>
            <person name="Lui A."/>
            <person name="MacDonald P.J.P."/>
            <person name="McCowen C."/>
            <person name="Montmayeur A."/>
            <person name="Murphy C."/>
            <person name="Neiman D."/>
            <person name="Pearson M."/>
            <person name="Priest M."/>
            <person name="Roberts A."/>
            <person name="Saif S."/>
            <person name="Shea T."/>
            <person name="Sisk P."/>
            <person name="Stolte C."/>
            <person name="Sykes S."/>
            <person name="Wortman J."/>
            <person name="Nusbaum C."/>
            <person name="Birren B."/>
        </authorList>
    </citation>
    <scope>NUCLEOTIDE SEQUENCE [LARGE SCALE GENOMIC DNA]</scope>
    <source>
        <strain evidence="16 17">Th239</strain>
    </source>
</reference>
<comment type="function">
    <text evidence="12 13">RNA polymerase that catalyzes the synthesis of short RNA molecules used as primers for DNA polymerase during DNA replication.</text>
</comment>
<dbReference type="PATRIC" id="fig|1094558.3.peg.1830"/>
<dbReference type="NCBIfam" id="TIGR01391">
    <property type="entry name" value="dnaG"/>
    <property type="match status" value="1"/>
</dbReference>
<comment type="domain">
    <text evidence="12">Contains an N-terminal zinc-binding domain, a central core domain that contains the primase activity, and a C-terminal DnaB-binding domain.</text>
</comment>
<dbReference type="STRING" id="1094558.ME5_01705"/>
<comment type="similarity">
    <text evidence="12 13">Belongs to the DnaG primase family.</text>
</comment>
<dbReference type="Gene3D" id="3.40.1360.10">
    <property type="match status" value="1"/>
</dbReference>
<dbReference type="GO" id="GO:0000428">
    <property type="term" value="C:DNA-directed RNA polymerase complex"/>
    <property type="evidence" value="ECO:0007669"/>
    <property type="project" value="UniProtKB-KW"/>
</dbReference>
<dbReference type="GO" id="GO:1990077">
    <property type="term" value="C:primosome complex"/>
    <property type="evidence" value="ECO:0007669"/>
    <property type="project" value="UniProtKB-KW"/>
</dbReference>
<dbReference type="Proteomes" id="UP000008952">
    <property type="component" value="Unassembled WGS sequence"/>
</dbReference>
<dbReference type="Gene3D" id="3.90.980.10">
    <property type="entry name" value="DNA primase, catalytic core, N-terminal domain"/>
    <property type="match status" value="1"/>
</dbReference>
<dbReference type="InterPro" id="IPR013264">
    <property type="entry name" value="DNAG_N"/>
</dbReference>
<keyword evidence="6 12" id="KW-0479">Metal-binding</keyword>
<evidence type="ECO:0000313" key="16">
    <source>
        <dbReference type="EMBL" id="EJF89154.1"/>
    </source>
</evidence>
<dbReference type="InterPro" id="IPR002694">
    <property type="entry name" value="Znf_CHC2"/>
</dbReference>
<sequence>MRYPPDFLDEIRARLPISTVVGQRVAFDAKKSNPSRGDFWGCCPFHGEKTPSFHCVDPKGRYHCFGCGRSGDVFRFICELDGVSFPESIERLADQAGLKLPERDLESEKRQKTKANLYDVMEMAAQFFSQQLNVEQGRSARLYLDQRALELKTRQHFRLGFAPNSHNALKDALTAKNISLEQMEACGLIASSEDKTSTYDRFRNRIMYPIEDLRGRIVAFGGRALDKNARAKYLNSPETVLFHKGDILYNARNARQACQSQNGTASRALIVVEGYMDVIALYQAGFPTALAPLGTALGEAQILLLWRMNHDPIFCFDGDQAGIHAAFRTAERIFPLLKAGVSARFVLLPQGKDPDDIVKQGGANAFQAELDKAISLAELLWFRYTSLGQFQTPEERAGLERTLKQAIFKIKDESLRHYYLQDMRERLRQFFRPAYQNNFAYKNTYKASLHRHKTQFAPMQNGNHSSLAKSNLVRAPSERIPLREGAILMTLATHPDLWHEDFETLAKLKLDNRDLITFHRSMLEIMGEWQPDDAQAMRLLLEQKGQGKIFNQIHALLHKSGMRSAFEDAPIEDAREALKQAIYLHFRAYNLNERLRDIETQLMENPQSDIFVLLRDIKQELEQAEATQALIEGFGR</sequence>
<evidence type="ECO:0000256" key="14">
    <source>
        <dbReference type="PIRSR" id="PIRSR002811-1"/>
    </source>
</evidence>
<name>J0R0U8_9HYPH</name>
<dbReference type="HOGENOM" id="CLU_013501_5_3_5"/>
<dbReference type="InterPro" id="IPR006295">
    <property type="entry name" value="DNA_primase_DnaG"/>
</dbReference>
<dbReference type="SUPFAM" id="SSF56731">
    <property type="entry name" value="DNA primase core"/>
    <property type="match status" value="1"/>
</dbReference>
<evidence type="ECO:0000256" key="4">
    <source>
        <dbReference type="ARBA" id="ARBA00022695"/>
    </source>
</evidence>
<dbReference type="Pfam" id="PF08275">
    <property type="entry name" value="DNAG_N"/>
    <property type="match status" value="1"/>
</dbReference>
<comment type="caution">
    <text evidence="16">The sequence shown here is derived from an EMBL/GenBank/DDBJ whole genome shotgun (WGS) entry which is preliminary data.</text>
</comment>
<dbReference type="InterPro" id="IPR036977">
    <property type="entry name" value="DNA_primase_Znf_CHC2"/>
</dbReference>
<keyword evidence="10 12" id="KW-0238">DNA-binding</keyword>
<evidence type="ECO:0000256" key="10">
    <source>
        <dbReference type="ARBA" id="ARBA00023125"/>
    </source>
</evidence>
<dbReference type="GO" id="GO:0003899">
    <property type="term" value="F:DNA-directed RNA polymerase activity"/>
    <property type="evidence" value="ECO:0007669"/>
    <property type="project" value="UniProtKB-UniRule"/>
</dbReference>
<evidence type="ECO:0000256" key="6">
    <source>
        <dbReference type="ARBA" id="ARBA00022723"/>
    </source>
</evidence>
<evidence type="ECO:0000256" key="7">
    <source>
        <dbReference type="ARBA" id="ARBA00022771"/>
    </source>
</evidence>
<proteinExistence type="inferred from homology"/>
<feature type="domain" description="Toprim" evidence="15">
    <location>
        <begin position="267"/>
        <end position="349"/>
    </location>
</feature>
<gene>
    <name evidence="12" type="primary">dnaG</name>
    <name evidence="16" type="ORF">ME5_01705</name>
</gene>
<keyword evidence="9" id="KW-0460">Magnesium</keyword>
<evidence type="ECO:0000256" key="8">
    <source>
        <dbReference type="ARBA" id="ARBA00022833"/>
    </source>
</evidence>
<protein>
    <recommendedName>
        <fullName evidence="12 13">DNA primase</fullName>
        <ecNumber evidence="12">2.7.7.101</ecNumber>
    </recommendedName>
</protein>
<comment type="subunit">
    <text evidence="12">Monomer. Interacts with DnaB.</text>
</comment>
<dbReference type="PIRSF" id="PIRSF002811">
    <property type="entry name" value="DnaG"/>
    <property type="match status" value="1"/>
</dbReference>
<dbReference type="SMART" id="SM00400">
    <property type="entry name" value="ZnF_CHCC"/>
    <property type="match status" value="1"/>
</dbReference>
<comment type="catalytic activity">
    <reaction evidence="12">
        <text>ssDNA + n NTP = ssDNA/pppN(pN)n-1 hybrid + (n-1) diphosphate.</text>
        <dbReference type="EC" id="2.7.7.101"/>
    </reaction>
</comment>
<dbReference type="EMBL" id="AIMB01000008">
    <property type="protein sequence ID" value="EJF89154.1"/>
    <property type="molecule type" value="Genomic_DNA"/>
</dbReference>
<dbReference type="AlphaFoldDB" id="J0R0U8"/>
<dbReference type="SUPFAM" id="SSF57783">
    <property type="entry name" value="Zinc beta-ribbon"/>
    <property type="match status" value="1"/>
</dbReference>
<dbReference type="GO" id="GO:0003677">
    <property type="term" value="F:DNA binding"/>
    <property type="evidence" value="ECO:0007669"/>
    <property type="project" value="UniProtKB-KW"/>
</dbReference>
<dbReference type="OrthoDB" id="9803773at2"/>
<dbReference type="GO" id="GO:0006269">
    <property type="term" value="P:DNA replication, synthesis of primer"/>
    <property type="evidence" value="ECO:0007669"/>
    <property type="project" value="UniProtKB-UniRule"/>
</dbReference>
<organism evidence="16 17">
    <name type="scientific">Bartonella tamiae Th239</name>
    <dbReference type="NCBI Taxonomy" id="1094558"/>
    <lineage>
        <taxon>Bacteria</taxon>
        <taxon>Pseudomonadati</taxon>
        <taxon>Pseudomonadota</taxon>
        <taxon>Alphaproteobacteria</taxon>
        <taxon>Hyphomicrobiales</taxon>
        <taxon>Bartonellaceae</taxon>
        <taxon>Bartonella</taxon>
    </lineage>
</organism>
<keyword evidence="3 12" id="KW-0808">Transferase</keyword>
<evidence type="ECO:0000256" key="1">
    <source>
        <dbReference type="ARBA" id="ARBA00022478"/>
    </source>
</evidence>
<dbReference type="EC" id="2.7.7.101" evidence="12"/>
<keyword evidence="5 12" id="KW-0235">DNA replication</keyword>
<dbReference type="RefSeq" id="WP_008040285.1">
    <property type="nucleotide sequence ID" value="NZ_JH725147.1"/>
</dbReference>
<dbReference type="CDD" id="cd03364">
    <property type="entry name" value="TOPRIM_DnaG_primases"/>
    <property type="match status" value="1"/>
</dbReference>
<dbReference type="InterPro" id="IPR034151">
    <property type="entry name" value="TOPRIM_DnaG_bac"/>
</dbReference>